<dbReference type="Pfam" id="PF08238">
    <property type="entry name" value="Sel1"/>
    <property type="match status" value="9"/>
</dbReference>
<dbReference type="CDD" id="cd13999">
    <property type="entry name" value="STKc_MAP3K-like"/>
    <property type="match status" value="1"/>
</dbReference>
<dbReference type="PANTHER" id="PTHR11102">
    <property type="entry name" value="SEL-1-LIKE PROTEIN"/>
    <property type="match status" value="1"/>
</dbReference>
<dbReference type="SMART" id="SM00220">
    <property type="entry name" value="S_TKc"/>
    <property type="match status" value="1"/>
</dbReference>
<dbReference type="SMART" id="SM00671">
    <property type="entry name" value="SEL1"/>
    <property type="match status" value="9"/>
</dbReference>
<dbReference type="GO" id="GO:0005789">
    <property type="term" value="C:endoplasmic reticulum membrane"/>
    <property type="evidence" value="ECO:0007669"/>
    <property type="project" value="TreeGrafter"/>
</dbReference>
<dbReference type="InterPro" id="IPR017441">
    <property type="entry name" value="Protein_kinase_ATP_BS"/>
</dbReference>
<dbReference type="RefSeq" id="XP_068360526.1">
    <property type="nucleotide sequence ID" value="XM_068503730.1"/>
</dbReference>
<dbReference type="Pfam" id="PF00069">
    <property type="entry name" value="Pkinase"/>
    <property type="match status" value="1"/>
</dbReference>
<evidence type="ECO:0000256" key="1">
    <source>
        <dbReference type="ARBA" id="ARBA00022527"/>
    </source>
</evidence>
<comment type="similarity">
    <text evidence="4">Belongs to the sel-1 family.</text>
</comment>
<reference evidence="7" key="1">
    <citation type="submission" date="2016-10" db="EMBL/GenBank/DDBJ databases">
        <authorList>
            <person name="Benchimol M."/>
            <person name="Almeida L.G."/>
            <person name="Vasconcelos A.T."/>
            <person name="Perreira-Neves A."/>
            <person name="Rosa I.A."/>
            <person name="Tasca T."/>
            <person name="Bogo M.R."/>
            <person name="de Souza W."/>
        </authorList>
    </citation>
    <scope>NUCLEOTIDE SEQUENCE [LARGE SCALE GENOMIC DNA]</scope>
    <source>
        <strain evidence="7">K</strain>
    </source>
</reference>
<dbReference type="InterPro" id="IPR001245">
    <property type="entry name" value="Ser-Thr/Tyr_kinase_cat_dom"/>
</dbReference>
<dbReference type="PRINTS" id="PR00109">
    <property type="entry name" value="TYRKINASE"/>
</dbReference>
<gene>
    <name evidence="7" type="ORF">TRFO_24404</name>
</gene>
<sequence>MYEPSYDSVYDSNALNLDLNMVCFNNRPLKDFIIKLTDYEQIRSIGKGGFGKASLIRQKSTGHEYAIKYVENEHSLESNVASFNSEVKILAAIDYNSLLGFNGFIPFNYDPNPKISSDDSPPAIVTEFCENGSLADLVQAECRSGADQRYDDTQKYLILYGVAKGMKSLHENNIIHRDLKAENVFIDSEFNPKIADFGLSTFLENEFTQFKSNCQGTPIYMAPELFKNGTYGIKVDVYAFAILCYYVVTTMIPWEGKNSNQIMYAVCEKERPDFPIYVTDNYISLIKRCWDDDPSKRPTFQQIVEELEGEEFLNDDIEIDRFIDYQDQFTPPSIHVSLSQKPKKSQETKCNKDKLKDIATKKAKSEPRRRLTAIEKLHLAADEGDLLSQYHYAIRLRDGEGVKSDQEKSAHYFALAAKSGHTDAMIQYARALQSGKGIKQDINEAANWYKRAIDAGDGNAYYYYAEMLINGEITDIINSGQSKVVEYVAKKDIETGAKYMKMAADSGNPEAQTKYGLMLEYGNGVTKDEKEALKYYKLSSDQGNPNGMYNYADMLEKGRGTDNYQPDYKAAANIYRLAAKKGYNPALCRYGELLMEGKGVKKNPTEAKRLLTLAMCNGYDSALVSLGFMYLNGIGCDKNPNEAARLFKKAADKNNVRGMTQYAAVLEEGIGVTKDAMLALEYYKRAADLGSYTAMARAARLLLTGEDGIEEDLDLAVEYLTVAADNGNEEAQDILDSLDM</sequence>
<evidence type="ECO:0000259" key="6">
    <source>
        <dbReference type="PROSITE" id="PS50011"/>
    </source>
</evidence>
<dbReference type="InterPro" id="IPR008271">
    <property type="entry name" value="Ser/Thr_kinase_AS"/>
</dbReference>
<dbReference type="GeneID" id="94838434"/>
<keyword evidence="1" id="KW-0808">Transferase</keyword>
<dbReference type="InterPro" id="IPR011009">
    <property type="entry name" value="Kinase-like_dom_sf"/>
</dbReference>
<dbReference type="InterPro" id="IPR006597">
    <property type="entry name" value="Sel1-like"/>
</dbReference>
<dbReference type="VEuPathDB" id="TrichDB:TRFO_24404"/>
<dbReference type="PROSITE" id="PS00107">
    <property type="entry name" value="PROTEIN_KINASE_ATP"/>
    <property type="match status" value="1"/>
</dbReference>
<dbReference type="InterPro" id="IPR050767">
    <property type="entry name" value="Sel1_AlgK"/>
</dbReference>
<dbReference type="Gene3D" id="1.10.510.10">
    <property type="entry name" value="Transferase(Phosphotransferase) domain 1"/>
    <property type="match status" value="1"/>
</dbReference>
<keyword evidence="1" id="KW-0418">Kinase</keyword>
<feature type="binding site" evidence="5">
    <location>
        <position position="68"/>
    </location>
    <ligand>
        <name>ATP</name>
        <dbReference type="ChEBI" id="CHEBI:30616"/>
    </ligand>
</feature>
<feature type="domain" description="Protein kinase" evidence="6">
    <location>
        <begin position="39"/>
        <end position="313"/>
    </location>
</feature>
<dbReference type="PROSITE" id="PS00108">
    <property type="entry name" value="PROTEIN_KINASE_ST"/>
    <property type="match status" value="1"/>
</dbReference>
<evidence type="ECO:0000256" key="4">
    <source>
        <dbReference type="ARBA" id="ARBA00038101"/>
    </source>
</evidence>
<evidence type="ECO:0000256" key="5">
    <source>
        <dbReference type="PROSITE-ProRule" id="PRU10141"/>
    </source>
</evidence>
<evidence type="ECO:0000313" key="8">
    <source>
        <dbReference type="Proteomes" id="UP000179807"/>
    </source>
</evidence>
<dbReference type="OrthoDB" id="272077at2759"/>
<dbReference type="Gene3D" id="1.25.40.10">
    <property type="entry name" value="Tetratricopeptide repeat domain"/>
    <property type="match status" value="3"/>
</dbReference>
<organism evidence="7 8">
    <name type="scientific">Tritrichomonas foetus</name>
    <dbReference type="NCBI Taxonomy" id="1144522"/>
    <lineage>
        <taxon>Eukaryota</taxon>
        <taxon>Metamonada</taxon>
        <taxon>Parabasalia</taxon>
        <taxon>Tritrichomonadida</taxon>
        <taxon>Tritrichomonadidae</taxon>
        <taxon>Tritrichomonas</taxon>
    </lineage>
</organism>
<evidence type="ECO:0000313" key="7">
    <source>
        <dbReference type="EMBL" id="OHT07390.1"/>
    </source>
</evidence>
<evidence type="ECO:0000256" key="3">
    <source>
        <dbReference type="ARBA" id="ARBA00022840"/>
    </source>
</evidence>
<dbReference type="GO" id="GO:0036503">
    <property type="term" value="P:ERAD pathway"/>
    <property type="evidence" value="ECO:0007669"/>
    <property type="project" value="TreeGrafter"/>
</dbReference>
<dbReference type="SUPFAM" id="SSF56112">
    <property type="entry name" value="Protein kinase-like (PK-like)"/>
    <property type="match status" value="1"/>
</dbReference>
<dbReference type="AlphaFoldDB" id="A0A1J4KCL3"/>
<dbReference type="GO" id="GO:0005524">
    <property type="term" value="F:ATP binding"/>
    <property type="evidence" value="ECO:0007669"/>
    <property type="project" value="UniProtKB-UniRule"/>
</dbReference>
<dbReference type="InterPro" id="IPR011990">
    <property type="entry name" value="TPR-like_helical_dom_sf"/>
</dbReference>
<protein>
    <recommendedName>
        <fullName evidence="6">Protein kinase domain-containing protein</fullName>
    </recommendedName>
</protein>
<proteinExistence type="inferred from homology"/>
<keyword evidence="3 5" id="KW-0067">ATP-binding</keyword>
<dbReference type="GO" id="GO:0004674">
    <property type="term" value="F:protein serine/threonine kinase activity"/>
    <property type="evidence" value="ECO:0007669"/>
    <property type="project" value="UniProtKB-KW"/>
</dbReference>
<dbReference type="PROSITE" id="PS50011">
    <property type="entry name" value="PROTEIN_KINASE_DOM"/>
    <property type="match status" value="1"/>
</dbReference>
<evidence type="ECO:0000256" key="2">
    <source>
        <dbReference type="ARBA" id="ARBA00022741"/>
    </source>
</evidence>
<keyword evidence="1" id="KW-0723">Serine/threonine-protein kinase</keyword>
<keyword evidence="8" id="KW-1185">Reference proteome</keyword>
<name>A0A1J4KCL3_9EUKA</name>
<dbReference type="SUPFAM" id="SSF81901">
    <property type="entry name" value="HCP-like"/>
    <property type="match status" value="3"/>
</dbReference>
<dbReference type="InterPro" id="IPR000719">
    <property type="entry name" value="Prot_kinase_dom"/>
</dbReference>
<dbReference type="Proteomes" id="UP000179807">
    <property type="component" value="Unassembled WGS sequence"/>
</dbReference>
<keyword evidence="2 5" id="KW-0547">Nucleotide-binding</keyword>
<dbReference type="EMBL" id="MLAK01000698">
    <property type="protein sequence ID" value="OHT07390.1"/>
    <property type="molecule type" value="Genomic_DNA"/>
</dbReference>
<dbReference type="PANTHER" id="PTHR11102:SF160">
    <property type="entry name" value="ERAD-ASSOCIATED E3 UBIQUITIN-PROTEIN LIGASE COMPONENT HRD3"/>
    <property type="match status" value="1"/>
</dbReference>
<comment type="caution">
    <text evidence="7">The sequence shown here is derived from an EMBL/GenBank/DDBJ whole genome shotgun (WGS) entry which is preliminary data.</text>
</comment>
<accession>A0A1J4KCL3</accession>